<reference evidence="2" key="1">
    <citation type="journal article" date="2019" name="Int. J. Syst. Evol. Microbiol.">
        <title>The Global Catalogue of Microorganisms (GCM) 10K type strain sequencing project: providing services to taxonomists for standard genome sequencing and annotation.</title>
        <authorList>
            <consortium name="The Broad Institute Genomics Platform"/>
            <consortium name="The Broad Institute Genome Sequencing Center for Infectious Disease"/>
            <person name="Wu L."/>
            <person name="Ma J."/>
        </authorList>
    </citation>
    <scope>NUCLEOTIDE SEQUENCE [LARGE SCALE GENOMIC DNA]</scope>
    <source>
        <strain evidence="2">CCUG 49339</strain>
    </source>
</reference>
<organism evidence="1 2">
    <name type="scientific">Bacillus salitolerans</name>
    <dbReference type="NCBI Taxonomy" id="1437434"/>
    <lineage>
        <taxon>Bacteria</taxon>
        <taxon>Bacillati</taxon>
        <taxon>Bacillota</taxon>
        <taxon>Bacilli</taxon>
        <taxon>Bacillales</taxon>
        <taxon>Bacillaceae</taxon>
        <taxon>Bacillus</taxon>
    </lineage>
</organism>
<accession>A0ABW4LRT8</accession>
<dbReference type="Proteomes" id="UP001597214">
    <property type="component" value="Unassembled WGS sequence"/>
</dbReference>
<dbReference type="RefSeq" id="WP_377928036.1">
    <property type="nucleotide sequence ID" value="NZ_JBHUEM010000012.1"/>
</dbReference>
<gene>
    <name evidence="1" type="ORF">ACFSCX_09785</name>
</gene>
<protein>
    <submittedName>
        <fullName evidence="1">Uncharacterized protein</fullName>
    </submittedName>
</protein>
<dbReference type="EMBL" id="JBHUEM010000012">
    <property type="protein sequence ID" value="MFD1736855.1"/>
    <property type="molecule type" value="Genomic_DNA"/>
</dbReference>
<comment type="caution">
    <text evidence="1">The sequence shown here is derived from an EMBL/GenBank/DDBJ whole genome shotgun (WGS) entry which is preliminary data.</text>
</comment>
<sequence length="35" mass="4135">MPEHVNSLDKALKRKYGLDNMNEPLKSNYSFPKRL</sequence>
<evidence type="ECO:0000313" key="2">
    <source>
        <dbReference type="Proteomes" id="UP001597214"/>
    </source>
</evidence>
<proteinExistence type="predicted"/>
<evidence type="ECO:0000313" key="1">
    <source>
        <dbReference type="EMBL" id="MFD1736855.1"/>
    </source>
</evidence>
<keyword evidence="2" id="KW-1185">Reference proteome</keyword>
<name>A0ABW4LRT8_9BACI</name>